<evidence type="ECO:0000259" key="2">
    <source>
        <dbReference type="PROSITE" id="PS50110"/>
    </source>
</evidence>
<feature type="domain" description="Response regulatory" evidence="2">
    <location>
        <begin position="3"/>
        <end position="122"/>
    </location>
</feature>
<evidence type="ECO:0000313" key="3">
    <source>
        <dbReference type="EMBL" id="SEQ61079.1"/>
    </source>
</evidence>
<accession>A0A1H9HFG7</accession>
<dbReference type="Gene3D" id="2.40.50.1020">
    <property type="entry name" value="LytTr DNA-binding domain"/>
    <property type="match status" value="1"/>
</dbReference>
<dbReference type="Proteomes" id="UP000199021">
    <property type="component" value="Unassembled WGS sequence"/>
</dbReference>
<dbReference type="InterPro" id="IPR001789">
    <property type="entry name" value="Sig_transdc_resp-reg_receiver"/>
</dbReference>
<dbReference type="PANTHER" id="PTHR45526">
    <property type="entry name" value="TRANSCRIPTIONAL REGULATORY PROTEIN DPIA"/>
    <property type="match status" value="1"/>
</dbReference>
<dbReference type="InterPro" id="IPR011006">
    <property type="entry name" value="CheY-like_superfamily"/>
</dbReference>
<dbReference type="SUPFAM" id="SSF52172">
    <property type="entry name" value="CheY-like"/>
    <property type="match status" value="1"/>
</dbReference>
<dbReference type="PROSITE" id="PS50110">
    <property type="entry name" value="RESPONSE_REGULATORY"/>
    <property type="match status" value="1"/>
</dbReference>
<dbReference type="GO" id="GO:0003677">
    <property type="term" value="F:DNA binding"/>
    <property type="evidence" value="ECO:0007669"/>
    <property type="project" value="InterPro"/>
</dbReference>
<dbReference type="EMBL" id="FOFB01000012">
    <property type="protein sequence ID" value="SEQ61079.1"/>
    <property type="molecule type" value="Genomic_DNA"/>
</dbReference>
<dbReference type="InParanoid" id="A0A1H9HFG7"/>
<keyword evidence="4" id="KW-1185">Reference proteome</keyword>
<dbReference type="PANTHER" id="PTHR45526:SF1">
    <property type="entry name" value="TRANSCRIPTIONAL REGULATORY PROTEIN DCUR-RELATED"/>
    <property type="match status" value="1"/>
</dbReference>
<organism evidence="3 4">
    <name type="scientific">Neolewinella agarilytica</name>
    <dbReference type="NCBI Taxonomy" id="478744"/>
    <lineage>
        <taxon>Bacteria</taxon>
        <taxon>Pseudomonadati</taxon>
        <taxon>Bacteroidota</taxon>
        <taxon>Saprospiria</taxon>
        <taxon>Saprospirales</taxon>
        <taxon>Lewinellaceae</taxon>
        <taxon>Neolewinella</taxon>
    </lineage>
</organism>
<protein>
    <submittedName>
        <fullName evidence="3">Two component transcriptional regulator, LytTR family</fullName>
    </submittedName>
</protein>
<proteinExistence type="predicted"/>
<dbReference type="Gene3D" id="3.40.50.2300">
    <property type="match status" value="1"/>
</dbReference>
<keyword evidence="1" id="KW-0597">Phosphoprotein</keyword>
<dbReference type="OrthoDB" id="2168082at2"/>
<evidence type="ECO:0000313" key="4">
    <source>
        <dbReference type="Proteomes" id="UP000199021"/>
    </source>
</evidence>
<name>A0A1H9HFG7_9BACT</name>
<dbReference type="GO" id="GO:0000156">
    <property type="term" value="F:phosphorelay response regulator activity"/>
    <property type="evidence" value="ECO:0007669"/>
    <property type="project" value="TreeGrafter"/>
</dbReference>
<sequence>MTTTLLLDDEPHALELLEYHLQAFPNMKIVGRCTNLASAIKGIRDHRPQLVFLDIEVNRQEIYPLLEEVALMKARPAIIFVTAYAKKHLERIMRACSQRFVYSYLSKPIEAELLAVEMERYFAGNPSGKKIAPLNKLAVSHGNSRQLISFDSIAYAEASGNYAEIYYLNGEALRRVIYNGSMVKLEAELPFPVFYRMSNKHLINTRMLWGTEENYSVCLLKLEPSGAYIHLSIPERKRKWFRERM</sequence>
<dbReference type="AlphaFoldDB" id="A0A1H9HFG7"/>
<dbReference type="STRING" id="478744.SAMN05444359_112140"/>
<dbReference type="InterPro" id="IPR007492">
    <property type="entry name" value="LytTR_DNA-bd_dom"/>
</dbReference>
<feature type="modified residue" description="4-aspartylphosphate" evidence="1">
    <location>
        <position position="54"/>
    </location>
</feature>
<dbReference type="Pfam" id="PF00072">
    <property type="entry name" value="Response_reg"/>
    <property type="match status" value="1"/>
</dbReference>
<dbReference type="InterPro" id="IPR051271">
    <property type="entry name" value="2C-system_Tx_regulators"/>
</dbReference>
<evidence type="ECO:0000256" key="1">
    <source>
        <dbReference type="PROSITE-ProRule" id="PRU00169"/>
    </source>
</evidence>
<reference evidence="4" key="1">
    <citation type="submission" date="2016-10" db="EMBL/GenBank/DDBJ databases">
        <authorList>
            <person name="Varghese N."/>
            <person name="Submissions S."/>
        </authorList>
    </citation>
    <scope>NUCLEOTIDE SEQUENCE [LARGE SCALE GENOMIC DNA]</scope>
    <source>
        <strain evidence="4">DSM 24740</strain>
    </source>
</reference>
<dbReference type="RefSeq" id="WP_090168917.1">
    <property type="nucleotide sequence ID" value="NZ_FOFB01000012.1"/>
</dbReference>
<dbReference type="Pfam" id="PF04397">
    <property type="entry name" value="LytTR"/>
    <property type="match status" value="1"/>
</dbReference>
<gene>
    <name evidence="3" type="ORF">SAMN05444359_112140</name>
</gene>